<dbReference type="Gene3D" id="3.40.50.1820">
    <property type="entry name" value="alpha/beta hydrolase"/>
    <property type="match status" value="1"/>
</dbReference>
<gene>
    <name evidence="3" type="ORF">GPM918_LOCUS44976</name>
    <name evidence="2" type="ORF">OVA965_LOCUS11026</name>
    <name evidence="5" type="ORF">SRO942_LOCUS47124</name>
    <name evidence="4" type="ORF">TMI583_LOCUS11020</name>
</gene>
<dbReference type="Proteomes" id="UP000677228">
    <property type="component" value="Unassembled WGS sequence"/>
</dbReference>
<evidence type="ECO:0000256" key="1">
    <source>
        <dbReference type="SAM" id="SignalP"/>
    </source>
</evidence>
<reference evidence="3" key="1">
    <citation type="submission" date="2021-02" db="EMBL/GenBank/DDBJ databases">
        <authorList>
            <person name="Nowell W R."/>
        </authorList>
    </citation>
    <scope>NUCLEOTIDE SEQUENCE</scope>
</reference>
<evidence type="ECO:0000313" key="5">
    <source>
        <dbReference type="EMBL" id="CAF4554379.1"/>
    </source>
</evidence>
<name>A0A816E5H9_9BILA</name>
<keyword evidence="6" id="KW-1185">Reference proteome</keyword>
<dbReference type="AlphaFoldDB" id="A0A816E5H9"/>
<feature type="signal peptide" evidence="1">
    <location>
        <begin position="1"/>
        <end position="18"/>
    </location>
</feature>
<evidence type="ECO:0000313" key="3">
    <source>
        <dbReference type="EMBL" id="CAF1641685.1"/>
    </source>
</evidence>
<dbReference type="Proteomes" id="UP000681722">
    <property type="component" value="Unassembled WGS sequence"/>
</dbReference>
<evidence type="ECO:0000313" key="6">
    <source>
        <dbReference type="Proteomes" id="UP000663829"/>
    </source>
</evidence>
<protein>
    <submittedName>
        <fullName evidence="3">Uncharacterized protein</fullName>
    </submittedName>
</protein>
<dbReference type="GO" id="GO:0006629">
    <property type="term" value="P:lipid metabolic process"/>
    <property type="evidence" value="ECO:0007669"/>
    <property type="project" value="InterPro"/>
</dbReference>
<keyword evidence="1" id="KW-0732">Signal</keyword>
<dbReference type="Proteomes" id="UP000682733">
    <property type="component" value="Unassembled WGS sequence"/>
</dbReference>
<dbReference type="EMBL" id="CAJNOQ010047577">
    <property type="protein sequence ID" value="CAF1641685.1"/>
    <property type="molecule type" value="Genomic_DNA"/>
</dbReference>
<dbReference type="Pfam" id="PF02450">
    <property type="entry name" value="LCAT"/>
    <property type="match status" value="1"/>
</dbReference>
<evidence type="ECO:0000313" key="2">
    <source>
        <dbReference type="EMBL" id="CAF0928635.1"/>
    </source>
</evidence>
<evidence type="ECO:0000313" key="4">
    <source>
        <dbReference type="EMBL" id="CAF3705494.1"/>
    </source>
</evidence>
<organism evidence="3 6">
    <name type="scientific">Didymodactylos carnosus</name>
    <dbReference type="NCBI Taxonomy" id="1234261"/>
    <lineage>
        <taxon>Eukaryota</taxon>
        <taxon>Metazoa</taxon>
        <taxon>Spiralia</taxon>
        <taxon>Gnathifera</taxon>
        <taxon>Rotifera</taxon>
        <taxon>Eurotatoria</taxon>
        <taxon>Bdelloidea</taxon>
        <taxon>Philodinida</taxon>
        <taxon>Philodinidae</taxon>
        <taxon>Didymodactylos</taxon>
    </lineage>
</organism>
<feature type="chain" id="PRO_5036229976" evidence="1">
    <location>
        <begin position="19"/>
        <end position="333"/>
    </location>
</feature>
<dbReference type="EMBL" id="CAJOBC010116573">
    <property type="protein sequence ID" value="CAF4554379.1"/>
    <property type="molecule type" value="Genomic_DNA"/>
</dbReference>
<dbReference type="Proteomes" id="UP000663829">
    <property type="component" value="Unassembled WGS sequence"/>
</dbReference>
<dbReference type="InterPro" id="IPR029058">
    <property type="entry name" value="AB_hydrolase_fold"/>
</dbReference>
<proteinExistence type="predicted"/>
<accession>A0A816E5H9</accession>
<dbReference type="EMBL" id="CAJOBA010004184">
    <property type="protein sequence ID" value="CAF3705494.1"/>
    <property type="molecule type" value="Genomic_DNA"/>
</dbReference>
<dbReference type="GO" id="GO:0008374">
    <property type="term" value="F:O-acyltransferase activity"/>
    <property type="evidence" value="ECO:0007669"/>
    <property type="project" value="InterPro"/>
</dbReference>
<dbReference type="EMBL" id="CAJNOK010004182">
    <property type="protein sequence ID" value="CAF0928635.1"/>
    <property type="molecule type" value="Genomic_DNA"/>
</dbReference>
<comment type="caution">
    <text evidence="3">The sequence shown here is derived from an EMBL/GenBank/DDBJ whole genome shotgun (WGS) entry which is preliminary data.</text>
</comment>
<sequence length="333" mass="38010">MQWTTIWINLKFLAPTFFKCFQTVFTMEFDNETNSFRDRSGVEIRIFDFGLFDGLLWEYLELEEFQLYFQQMGYSNGVNLHGAPYDFRRAVTMISDFTKNLTSVIEKTFLSNGNKRVYLISHSTGGSMTLYFLNQQTQQWKDKYVAGWISLSGNLAGEIDNLPNVINGFLPLVFSQAARTWDFYAWRLPEPIVYGNKIIVSTSSKQYSSFNMSTLLTDMGAVELALVYPHLSTVLASLDPPNVNTWCFYGANLSTPIGYVYANGLNEKPTSIINGMGDGEQDDLTNMSCEKWKETMDKKYEFAMQGFNGVKHTKLPADRNILETISAIIRRNG</sequence>
<dbReference type="SUPFAM" id="SSF53474">
    <property type="entry name" value="alpha/beta-Hydrolases"/>
    <property type="match status" value="1"/>
</dbReference>
<dbReference type="InterPro" id="IPR003386">
    <property type="entry name" value="LACT/PDAT_acylTrfase"/>
</dbReference>
<dbReference type="PANTHER" id="PTHR11440">
    <property type="entry name" value="LECITHIN-CHOLESTEROL ACYLTRANSFERASE-RELATED"/>
    <property type="match status" value="1"/>
</dbReference>
<dbReference type="OrthoDB" id="190846at2759"/>